<sequence length="41" mass="4583">MCTWGIPETSNGEMIMTPMVLKFALAFNQLQLLSSHLFPAN</sequence>
<comment type="caution">
    <text evidence="1">The sequence shown here is derived from an EMBL/GenBank/DDBJ whole genome shotgun (WGS) entry which is preliminary data.</text>
</comment>
<name>A0AAV2B0V0_9ARAC</name>
<keyword evidence="2" id="KW-1185">Reference proteome</keyword>
<dbReference type="EMBL" id="CAXIEN010000254">
    <property type="protein sequence ID" value="CAL1289722.1"/>
    <property type="molecule type" value="Genomic_DNA"/>
</dbReference>
<feature type="non-terminal residue" evidence="1">
    <location>
        <position position="41"/>
    </location>
</feature>
<protein>
    <submittedName>
        <fullName evidence="1">Uncharacterized protein</fullName>
    </submittedName>
</protein>
<gene>
    <name evidence="1" type="ORF">LARSCL_LOCUS16103</name>
</gene>
<dbReference type="Proteomes" id="UP001497382">
    <property type="component" value="Unassembled WGS sequence"/>
</dbReference>
<reference evidence="1 2" key="1">
    <citation type="submission" date="2024-04" db="EMBL/GenBank/DDBJ databases">
        <authorList>
            <person name="Rising A."/>
            <person name="Reimegard J."/>
            <person name="Sonavane S."/>
            <person name="Akerstrom W."/>
            <person name="Nylinder S."/>
            <person name="Hedman E."/>
            <person name="Kallberg Y."/>
        </authorList>
    </citation>
    <scope>NUCLEOTIDE SEQUENCE [LARGE SCALE GENOMIC DNA]</scope>
</reference>
<proteinExistence type="predicted"/>
<organism evidence="1 2">
    <name type="scientific">Larinioides sclopetarius</name>
    <dbReference type="NCBI Taxonomy" id="280406"/>
    <lineage>
        <taxon>Eukaryota</taxon>
        <taxon>Metazoa</taxon>
        <taxon>Ecdysozoa</taxon>
        <taxon>Arthropoda</taxon>
        <taxon>Chelicerata</taxon>
        <taxon>Arachnida</taxon>
        <taxon>Araneae</taxon>
        <taxon>Araneomorphae</taxon>
        <taxon>Entelegynae</taxon>
        <taxon>Araneoidea</taxon>
        <taxon>Araneidae</taxon>
        <taxon>Larinioides</taxon>
    </lineage>
</organism>
<accession>A0AAV2B0V0</accession>
<evidence type="ECO:0000313" key="2">
    <source>
        <dbReference type="Proteomes" id="UP001497382"/>
    </source>
</evidence>
<dbReference type="AlphaFoldDB" id="A0AAV2B0V0"/>
<evidence type="ECO:0000313" key="1">
    <source>
        <dbReference type="EMBL" id="CAL1289722.1"/>
    </source>
</evidence>